<reference evidence="1" key="1">
    <citation type="journal article" date="2009" name="Appl. Environ. Microbiol.">
        <title>Complete WO phage sequences reveal their dynamic evolutionary trajectories and putative functional elements required for integration into the Wolbachia genome.</title>
        <authorList>
            <person name="Tanaka K."/>
            <person name="Furukawa S."/>
            <person name="Nikoh N."/>
            <person name="Sasaki T."/>
            <person name="Fukatsu T."/>
        </authorList>
    </citation>
    <scope>NUCLEOTIDE SEQUENCE</scope>
    <source>
        <strain evidence="1">WCauB</strain>
    </source>
</reference>
<proteinExistence type="predicted"/>
<protein>
    <submittedName>
        <fullName evidence="1">Phage tail protein X</fullName>
    </submittedName>
</protein>
<organism evidence="1">
    <name type="scientific">Wolbachia endosymbiont of Cadra cautella</name>
    <dbReference type="NCBI Taxonomy" id="190193"/>
    <lineage>
        <taxon>Bacteria</taxon>
        <taxon>Pseudomonadati</taxon>
        <taxon>Pseudomonadota</taxon>
        <taxon>Alphaproteobacteria</taxon>
        <taxon>Rickettsiales</taxon>
        <taxon>Anaplasmataceae</taxon>
        <taxon>Wolbachieae</taxon>
        <taxon>Wolbachia</taxon>
    </lineage>
</organism>
<evidence type="ECO:0000313" key="1">
    <source>
        <dbReference type="EMBL" id="BAH22309.1"/>
    </source>
</evidence>
<name>B9A928_9RICK</name>
<dbReference type="Pfam" id="PF05489">
    <property type="entry name" value="Phage_tail_X"/>
    <property type="match status" value="1"/>
</dbReference>
<gene>
    <name evidence="1" type="primary">B3gp40</name>
</gene>
<dbReference type="EMBL" id="AB478516">
    <property type="protein sequence ID" value="BAH22309.1"/>
    <property type="molecule type" value="Genomic_DNA"/>
</dbReference>
<sequence length="57" mass="6475">MLDLICWNYYGFSSGAVEIVLRANPGLAEYELLPAGLIIKLPVIQRTIQKQVIKLWD</sequence>
<dbReference type="InterPro" id="IPR008861">
    <property type="entry name" value="GpX-like"/>
</dbReference>
<accession>B9A928</accession>
<dbReference type="AlphaFoldDB" id="B9A928"/>